<evidence type="ECO:0000256" key="1">
    <source>
        <dbReference type="ARBA" id="ARBA00007705"/>
    </source>
</evidence>
<dbReference type="AlphaFoldDB" id="A0A101I2C4"/>
<evidence type="ECO:0000256" key="8">
    <source>
        <dbReference type="ARBA" id="ARBA00023125"/>
    </source>
</evidence>
<dbReference type="InterPro" id="IPR001098">
    <property type="entry name" value="DNA-dir_DNA_pol_A_palm_dom"/>
</dbReference>
<dbReference type="SMART" id="SM00482">
    <property type="entry name" value="POLAc"/>
    <property type="match status" value="1"/>
</dbReference>
<dbReference type="InterPro" id="IPR029060">
    <property type="entry name" value="PIN-like_dom_sf"/>
</dbReference>
<keyword evidence="4" id="KW-0548">Nucleotidyltransferase</keyword>
<evidence type="ECO:0000256" key="11">
    <source>
        <dbReference type="SAM" id="Coils"/>
    </source>
</evidence>
<dbReference type="InterPro" id="IPR002421">
    <property type="entry name" value="5-3_exonuclease"/>
</dbReference>
<evidence type="ECO:0000313" key="15">
    <source>
        <dbReference type="Proteomes" id="UP000053467"/>
    </source>
</evidence>
<keyword evidence="9" id="KW-0234">DNA repair</keyword>
<dbReference type="SUPFAM" id="SSF56672">
    <property type="entry name" value="DNA/RNA polymerases"/>
    <property type="match status" value="1"/>
</dbReference>
<organism evidence="14 15">
    <name type="scientific">candidate division TA06 bacterium 34_109</name>
    <dbReference type="NCBI Taxonomy" id="1635277"/>
    <lineage>
        <taxon>Bacteria</taxon>
        <taxon>Bacteria division TA06</taxon>
    </lineage>
</organism>
<dbReference type="PANTHER" id="PTHR10133:SF27">
    <property type="entry name" value="DNA POLYMERASE NU"/>
    <property type="match status" value="1"/>
</dbReference>
<dbReference type="Pfam" id="PF01367">
    <property type="entry name" value="5_3_exonuc"/>
    <property type="match status" value="1"/>
</dbReference>
<keyword evidence="5" id="KW-0235">DNA replication</keyword>
<evidence type="ECO:0000259" key="13">
    <source>
        <dbReference type="SMART" id="SM00482"/>
    </source>
</evidence>
<evidence type="ECO:0000256" key="5">
    <source>
        <dbReference type="ARBA" id="ARBA00022705"/>
    </source>
</evidence>
<protein>
    <recommendedName>
        <fullName evidence="2">DNA-directed DNA polymerase</fullName>
        <ecNumber evidence="2">2.7.7.7</ecNumber>
    </recommendedName>
</protein>
<dbReference type="SMART" id="SM00279">
    <property type="entry name" value="HhH2"/>
    <property type="match status" value="1"/>
</dbReference>
<feature type="domain" description="5'-3' exonuclease" evidence="12">
    <location>
        <begin position="1"/>
        <end position="264"/>
    </location>
</feature>
<dbReference type="CDD" id="cd09898">
    <property type="entry name" value="H3TH_53EXO"/>
    <property type="match status" value="1"/>
</dbReference>
<dbReference type="FunFam" id="1.10.150.20:FF:000002">
    <property type="entry name" value="DNA polymerase I"/>
    <property type="match status" value="1"/>
</dbReference>
<accession>A0A101I2C4</accession>
<dbReference type="Gene3D" id="3.40.50.1010">
    <property type="entry name" value="5'-nuclease"/>
    <property type="match status" value="1"/>
</dbReference>
<dbReference type="SUPFAM" id="SSF47807">
    <property type="entry name" value="5' to 3' exonuclease, C-terminal subdomain"/>
    <property type="match status" value="1"/>
</dbReference>
<dbReference type="Pfam" id="PF02739">
    <property type="entry name" value="5_3_exonuc_N"/>
    <property type="match status" value="1"/>
</dbReference>
<dbReference type="PATRIC" id="fig|1635277.3.peg.1624"/>
<dbReference type="PANTHER" id="PTHR10133">
    <property type="entry name" value="DNA POLYMERASE I"/>
    <property type="match status" value="1"/>
</dbReference>
<keyword evidence="7" id="KW-0239">DNA-directed DNA polymerase</keyword>
<dbReference type="InterPro" id="IPR020046">
    <property type="entry name" value="5-3_exonucl_a-hlix_arch_N"/>
</dbReference>
<dbReference type="CDD" id="cd08637">
    <property type="entry name" value="DNA_pol_A_pol_I_C"/>
    <property type="match status" value="1"/>
</dbReference>
<dbReference type="GO" id="GO:0003677">
    <property type="term" value="F:DNA binding"/>
    <property type="evidence" value="ECO:0007669"/>
    <property type="project" value="UniProtKB-KW"/>
</dbReference>
<dbReference type="Proteomes" id="UP000053467">
    <property type="component" value="Unassembled WGS sequence"/>
</dbReference>
<comment type="catalytic activity">
    <reaction evidence="10">
        <text>DNA(n) + a 2'-deoxyribonucleoside 5'-triphosphate = DNA(n+1) + diphosphate</text>
        <dbReference type="Rhea" id="RHEA:22508"/>
        <dbReference type="Rhea" id="RHEA-COMP:17339"/>
        <dbReference type="Rhea" id="RHEA-COMP:17340"/>
        <dbReference type="ChEBI" id="CHEBI:33019"/>
        <dbReference type="ChEBI" id="CHEBI:61560"/>
        <dbReference type="ChEBI" id="CHEBI:173112"/>
        <dbReference type="EC" id="2.7.7.7"/>
    </reaction>
</comment>
<keyword evidence="3" id="KW-0808">Transferase</keyword>
<evidence type="ECO:0000256" key="3">
    <source>
        <dbReference type="ARBA" id="ARBA00022679"/>
    </source>
</evidence>
<evidence type="ECO:0000259" key="12">
    <source>
        <dbReference type="SMART" id="SM00475"/>
    </source>
</evidence>
<sequence>MKNELFLLDLTNIIYRNFFAYIRNPLRNSKGQNTSAIYGTSNFLMDLIDSKKINYITCTIDLKEPTFRHELYTDYKAGRQKVPDELLSQIPVIYEIVKALGINILSSKGYESDDLIASLCKKFYNHFKQIYIVTSDKDMGQLIDEKINIIYPKKENGEYPIFDRKAIEKKLNIKKEQIIDYFSLIGDSVDNVPGIEGIGPKTAVKILEEINSLDDFFKNPEILKNEKIKEKLLKNIDELKRYRELIKLKNDVNIDVTIDDIKIKDKDHKKLEEIFKEYQIFSQLKNLKVKEDARNEEFKLNELLFVDEILKDESIVIFEDGDKILFGSYKGIYETGKDEGIREIKNISGKTLIFENVKNFFEILDKEDDNEIIDIHTLRQTQLKSTKISRIIEEYYSENFDDFPKKDLLVKFVNIKDKFIQDAKKDINFEIYKNIELPIIPAIVGMENNGIKVDLNFFKNKKKNIEDELKEIERKIFKLAGTEFNVNSSKQVSELLFEKLDLKPVKKGKTGFSTDYETLLNLKGIHPIIDFLIRHRELSKLLKGYVVPIISLCEKEDIIHTTFEQSFAATGRFSSRNPNLQNVPPEIRGGFIVRDKKNIFLSLDYSQIELRVLAFLSKDKNLNRAFQEGKDIHNETAKYIFNIDYKDIDEKRRGIAKVVNFSVLYGKTSYGLSQELGIPKKDAENFINKYFEEYSGVKKWIEETIKEATRAGYVKTYFGRYRYIPEILSQNKTVRMGGERMAINTPIQGTAADIMKIAIKKVFQKIKGKKDIMMILTVHDELIFELEEDMFEKYSKTLEKCMVEIEPFDKILKVNIKKGKNWGEI</sequence>
<dbReference type="EC" id="2.7.7.7" evidence="2"/>
<reference evidence="15" key="1">
    <citation type="journal article" date="2015" name="MBio">
        <title>Genome-Resolved Metagenomic Analysis Reveals Roles for Candidate Phyla and Other Microbial Community Members in Biogeochemical Transformations in Oil Reservoirs.</title>
        <authorList>
            <person name="Hu P."/>
            <person name="Tom L."/>
            <person name="Singh A."/>
            <person name="Thomas B.C."/>
            <person name="Baker B.J."/>
            <person name="Piceno Y.M."/>
            <person name="Andersen G.L."/>
            <person name="Banfield J.F."/>
        </authorList>
    </citation>
    <scope>NUCLEOTIDE SEQUENCE [LARGE SCALE GENOMIC DNA]</scope>
</reference>
<evidence type="ECO:0000256" key="7">
    <source>
        <dbReference type="ARBA" id="ARBA00022932"/>
    </source>
</evidence>
<dbReference type="Gene3D" id="3.30.70.370">
    <property type="match status" value="1"/>
</dbReference>
<name>A0A101I2C4_UNCT6</name>
<evidence type="ECO:0000256" key="10">
    <source>
        <dbReference type="ARBA" id="ARBA00049244"/>
    </source>
</evidence>
<dbReference type="InterPro" id="IPR036279">
    <property type="entry name" value="5-3_exonuclease_C_sf"/>
</dbReference>
<comment type="caution">
    <text evidence="14">The sequence shown here is derived from an EMBL/GenBank/DDBJ whole genome shotgun (WGS) entry which is preliminary data.</text>
</comment>
<dbReference type="GO" id="GO:0003887">
    <property type="term" value="F:DNA-directed DNA polymerase activity"/>
    <property type="evidence" value="ECO:0007669"/>
    <property type="project" value="UniProtKB-KW"/>
</dbReference>
<comment type="similarity">
    <text evidence="1">Belongs to the DNA polymerase type-A family.</text>
</comment>
<feature type="coiled-coil region" evidence="11">
    <location>
        <begin position="455"/>
        <end position="482"/>
    </location>
</feature>
<dbReference type="SMART" id="SM00475">
    <property type="entry name" value="53EXOc"/>
    <property type="match status" value="1"/>
</dbReference>
<keyword evidence="11" id="KW-0175">Coiled coil</keyword>
<proteinExistence type="inferred from homology"/>
<evidence type="ECO:0000256" key="6">
    <source>
        <dbReference type="ARBA" id="ARBA00022763"/>
    </source>
</evidence>
<dbReference type="GO" id="GO:0008409">
    <property type="term" value="F:5'-3' exonuclease activity"/>
    <property type="evidence" value="ECO:0007669"/>
    <property type="project" value="InterPro"/>
</dbReference>
<gene>
    <name evidence="14" type="ORF">XE03_0620</name>
</gene>
<evidence type="ECO:0000313" key="14">
    <source>
        <dbReference type="EMBL" id="KUK87453.1"/>
    </source>
</evidence>
<dbReference type="InterPro" id="IPR008918">
    <property type="entry name" value="HhH2"/>
</dbReference>
<dbReference type="Gene3D" id="1.20.1060.10">
    <property type="entry name" value="Taq DNA Polymerase, Chain T, domain 4"/>
    <property type="match status" value="1"/>
</dbReference>
<keyword evidence="8" id="KW-0238">DNA-binding</keyword>
<dbReference type="InterPro" id="IPR043502">
    <property type="entry name" value="DNA/RNA_pol_sf"/>
</dbReference>
<evidence type="ECO:0000256" key="9">
    <source>
        <dbReference type="ARBA" id="ARBA00023204"/>
    </source>
</evidence>
<dbReference type="InterPro" id="IPR020045">
    <property type="entry name" value="DNA_polI_H3TH"/>
</dbReference>
<dbReference type="InterPro" id="IPR002298">
    <property type="entry name" value="DNA_polymerase_A"/>
</dbReference>
<dbReference type="CDD" id="cd09859">
    <property type="entry name" value="PIN_53EXO"/>
    <property type="match status" value="1"/>
</dbReference>
<dbReference type="Pfam" id="PF00476">
    <property type="entry name" value="DNA_pol_A"/>
    <property type="match status" value="1"/>
</dbReference>
<keyword evidence="6" id="KW-0227">DNA damage</keyword>
<dbReference type="SUPFAM" id="SSF88723">
    <property type="entry name" value="PIN domain-like"/>
    <property type="match status" value="1"/>
</dbReference>
<feature type="domain" description="DNA-directed DNA polymerase family A palm" evidence="13">
    <location>
        <begin position="586"/>
        <end position="790"/>
    </location>
</feature>
<dbReference type="GO" id="GO:0006261">
    <property type="term" value="P:DNA-templated DNA replication"/>
    <property type="evidence" value="ECO:0007669"/>
    <property type="project" value="InterPro"/>
</dbReference>
<evidence type="ECO:0000256" key="2">
    <source>
        <dbReference type="ARBA" id="ARBA00012417"/>
    </source>
</evidence>
<dbReference type="GO" id="GO:0006302">
    <property type="term" value="P:double-strand break repair"/>
    <property type="evidence" value="ECO:0007669"/>
    <property type="project" value="TreeGrafter"/>
</dbReference>
<dbReference type="EMBL" id="LGGX01000004">
    <property type="protein sequence ID" value="KUK87453.1"/>
    <property type="molecule type" value="Genomic_DNA"/>
</dbReference>
<evidence type="ECO:0000256" key="4">
    <source>
        <dbReference type="ARBA" id="ARBA00022695"/>
    </source>
</evidence>
<dbReference type="Gene3D" id="1.10.150.20">
    <property type="entry name" value="5' to 3' exonuclease, C-terminal subdomain"/>
    <property type="match status" value="2"/>
</dbReference>
<dbReference type="PRINTS" id="PR00868">
    <property type="entry name" value="DNAPOLI"/>
</dbReference>
<dbReference type="FunFam" id="1.10.150.20:FF:000003">
    <property type="entry name" value="DNA polymerase I"/>
    <property type="match status" value="1"/>
</dbReference>